<keyword evidence="1" id="KW-0472">Membrane</keyword>
<evidence type="ECO:0000313" key="2">
    <source>
        <dbReference type="EMBL" id="APF20891.1"/>
    </source>
</evidence>
<keyword evidence="1" id="KW-0812">Transmembrane</keyword>
<evidence type="ECO:0000256" key="1">
    <source>
        <dbReference type="SAM" id="Phobius"/>
    </source>
</evidence>
<proteinExistence type="predicted"/>
<organism evidence="2 3">
    <name type="scientific">Caldithrix abyssi DSM 13497</name>
    <dbReference type="NCBI Taxonomy" id="880073"/>
    <lineage>
        <taxon>Bacteria</taxon>
        <taxon>Pseudomonadati</taxon>
        <taxon>Calditrichota</taxon>
        <taxon>Calditrichia</taxon>
        <taxon>Calditrichales</taxon>
        <taxon>Calditrichaceae</taxon>
        <taxon>Caldithrix</taxon>
    </lineage>
</organism>
<dbReference type="AlphaFoldDB" id="A0A1J1CDV7"/>
<feature type="transmembrane region" description="Helical" evidence="1">
    <location>
        <begin position="21"/>
        <end position="40"/>
    </location>
</feature>
<keyword evidence="1" id="KW-1133">Transmembrane helix</keyword>
<dbReference type="EMBL" id="CP018099">
    <property type="protein sequence ID" value="APF20891.1"/>
    <property type="molecule type" value="Genomic_DNA"/>
</dbReference>
<dbReference type="KEGG" id="caby:Cabys_4146"/>
<reference evidence="2 3" key="1">
    <citation type="submission" date="2016-11" db="EMBL/GenBank/DDBJ databases">
        <title>Genomic analysis of Caldithrix abyssi and proposal of a novel bacterial phylum Caldithrichaeota.</title>
        <authorList>
            <person name="Kublanov I."/>
            <person name="Sigalova O."/>
            <person name="Gavrilov S."/>
            <person name="Lebedinsky A."/>
            <person name="Ivanova N."/>
            <person name="Daum C."/>
            <person name="Reddy T."/>
            <person name="Klenk H.P."/>
            <person name="Goker M."/>
            <person name="Reva O."/>
            <person name="Miroshnichenko M."/>
            <person name="Kyprides N."/>
            <person name="Woyke T."/>
            <person name="Gelfand M."/>
        </authorList>
    </citation>
    <scope>NUCLEOTIDE SEQUENCE [LARGE SCALE GENOMIC DNA]</scope>
    <source>
        <strain evidence="2 3">LF13</strain>
    </source>
</reference>
<protein>
    <submittedName>
        <fullName evidence="2">Uncharacterized protein</fullName>
    </submittedName>
</protein>
<evidence type="ECO:0000313" key="3">
    <source>
        <dbReference type="Proteomes" id="UP000183868"/>
    </source>
</evidence>
<accession>A0A1J1CDV7</accession>
<gene>
    <name evidence="2" type="ORF">Cabys_4146</name>
</gene>
<sequence length="42" mass="4720">MFSRTWASAKISAIAWMLKKTTPILSKFISGILIIHATLIKM</sequence>
<name>A0A1J1CDV7_CALAY</name>
<dbReference type="Proteomes" id="UP000183868">
    <property type="component" value="Chromosome"/>
</dbReference>